<name>A0ACB8FXZ4_9SAUR</name>
<reference evidence="1" key="1">
    <citation type="submission" date="2021-08" db="EMBL/GenBank/DDBJ databases">
        <title>The first chromosome-level gecko genome reveals the dynamic sex chromosomes of Neotropical dwarf geckos (Sphaerodactylidae: Sphaerodactylus).</title>
        <authorList>
            <person name="Pinto B.J."/>
            <person name="Keating S.E."/>
            <person name="Gamble T."/>
        </authorList>
    </citation>
    <scope>NUCLEOTIDE SEQUENCE</scope>
    <source>
        <strain evidence="1">TG3544</strain>
    </source>
</reference>
<gene>
    <name evidence="1" type="primary">DUSP18</name>
    <name evidence="1" type="ORF">K3G42_014632</name>
</gene>
<evidence type="ECO:0000313" key="2">
    <source>
        <dbReference type="Proteomes" id="UP000827872"/>
    </source>
</evidence>
<proteinExistence type="predicted"/>
<sequence>MPSRAMDAVSSNPGNNIISYLRHEIYTANVPKHPSAYGLSRITSSLFLSNGEAANNKLLLYANRITTVINVSVEVVNTYFPDISYIQVPVLDIPSARLYDFFDPVADKIHAVELNQGRTLVHCAAGVSRSAALCMAFLMKYHSMYLANAYAWVKACRPIIRPNIGFWQQLIQYEQKLFGKTSVSMIRSALGVIPDLYQNEVMIGF</sequence>
<protein>
    <submittedName>
        <fullName evidence="1">Dual specificity protein phosphatase 18</fullName>
    </submittedName>
</protein>
<organism evidence="1 2">
    <name type="scientific">Sphaerodactylus townsendi</name>
    <dbReference type="NCBI Taxonomy" id="933632"/>
    <lineage>
        <taxon>Eukaryota</taxon>
        <taxon>Metazoa</taxon>
        <taxon>Chordata</taxon>
        <taxon>Craniata</taxon>
        <taxon>Vertebrata</taxon>
        <taxon>Euteleostomi</taxon>
        <taxon>Lepidosauria</taxon>
        <taxon>Squamata</taxon>
        <taxon>Bifurcata</taxon>
        <taxon>Gekkota</taxon>
        <taxon>Sphaerodactylidae</taxon>
        <taxon>Sphaerodactylus</taxon>
    </lineage>
</organism>
<comment type="caution">
    <text evidence="1">The sequence shown here is derived from an EMBL/GenBank/DDBJ whole genome shotgun (WGS) entry which is preliminary data.</text>
</comment>
<dbReference type="Proteomes" id="UP000827872">
    <property type="component" value="Linkage Group LG13"/>
</dbReference>
<accession>A0ACB8FXZ4</accession>
<keyword evidence="2" id="KW-1185">Reference proteome</keyword>
<evidence type="ECO:0000313" key="1">
    <source>
        <dbReference type="EMBL" id="KAH8012129.1"/>
    </source>
</evidence>
<dbReference type="EMBL" id="CM037626">
    <property type="protein sequence ID" value="KAH8012129.1"/>
    <property type="molecule type" value="Genomic_DNA"/>
</dbReference>